<evidence type="ECO:0000256" key="4">
    <source>
        <dbReference type="ARBA" id="ARBA00023002"/>
    </source>
</evidence>
<dbReference type="EMBL" id="CP003732">
    <property type="protein sequence ID" value="AFV10516.1"/>
    <property type="molecule type" value="Genomic_DNA"/>
</dbReference>
<dbReference type="HOGENOM" id="CLU_023810_1_2_9"/>
<dbReference type="GO" id="GO:0003979">
    <property type="term" value="F:UDP-glucose 6-dehydrogenase activity"/>
    <property type="evidence" value="ECO:0007669"/>
    <property type="project" value="UniProtKB-EC"/>
</dbReference>
<feature type="binding site" evidence="10">
    <location>
        <position position="158"/>
    </location>
    <ligand>
        <name>NAD(+)</name>
        <dbReference type="ChEBI" id="CHEBI:57540"/>
    </ligand>
</feature>
<dbReference type="GO" id="GO:0000271">
    <property type="term" value="P:polysaccharide biosynthetic process"/>
    <property type="evidence" value="ECO:0007669"/>
    <property type="project" value="InterPro"/>
</dbReference>
<dbReference type="InterPro" id="IPR036220">
    <property type="entry name" value="UDP-Glc/GDP-Man_DH_C_sf"/>
</dbReference>
<evidence type="ECO:0000256" key="7">
    <source>
        <dbReference type="PIRNR" id="PIRNR000124"/>
    </source>
</evidence>
<dbReference type="RefSeq" id="WP_015049435.1">
    <property type="nucleotide sequence ID" value="NC_018870.1"/>
</dbReference>
<gene>
    <name evidence="12" type="primary">tuaD</name>
    <name evidence="12" type="ordered locus">Tph_c02690</name>
</gene>
<dbReference type="STRING" id="1089553.Tph_c02690"/>
<feature type="binding site" evidence="10">
    <location>
        <position position="284"/>
    </location>
    <ligand>
        <name>NAD(+)</name>
        <dbReference type="ChEBI" id="CHEBI:57540"/>
    </ligand>
</feature>
<dbReference type="PIRSF" id="PIRSF000124">
    <property type="entry name" value="UDPglc_GDPman_dh"/>
    <property type="match status" value="1"/>
</dbReference>
<feature type="binding site" evidence="9">
    <location>
        <position position="225"/>
    </location>
    <ligand>
        <name>substrate</name>
    </ligand>
</feature>
<feature type="binding site" evidence="9">
    <location>
        <begin position="270"/>
        <end position="274"/>
    </location>
    <ligand>
        <name>substrate</name>
    </ligand>
</feature>
<dbReference type="Gene3D" id="1.20.5.100">
    <property type="entry name" value="Cytochrome c1, transmembrane anchor, C-terminal"/>
    <property type="match status" value="1"/>
</dbReference>
<feature type="binding site" evidence="9">
    <location>
        <position position="278"/>
    </location>
    <ligand>
        <name>substrate</name>
    </ligand>
</feature>
<dbReference type="SUPFAM" id="SSF51735">
    <property type="entry name" value="NAD(P)-binding Rossmann-fold domains"/>
    <property type="match status" value="1"/>
</dbReference>
<evidence type="ECO:0000313" key="13">
    <source>
        <dbReference type="Proteomes" id="UP000000467"/>
    </source>
</evidence>
<comment type="similarity">
    <text evidence="2 7">Belongs to the UDP-glucose/GDP-mannose dehydrogenase family.</text>
</comment>
<sequence length="452" mass="49220">MKVAVIGCGYVGLTTGAALAYLGHEVIGVDKDESKLDLLMKRESPIHEQGLGELLKDDDCGITFTADTAGAVADAEVIMIAVGTPQKENGEANTYYVEEAAREVAAGLKDGRSYTLVIKSTVPIGTNRRVAHVVRRALAERGIEVWVNFASNPEFLREGMALRDTFYPDRIVVGAESPEAVEALRRLYRPFLEQTFEPPIFLPRPEGYGLPPLITTDPTSAEMIKYASNAFLAVKISFINEIAGLCDKVGADVTEVARGMGLDPRIGSRFLGAGLGWGGSCFPKDTAALLAVGTEYGYTMPIVQAARDVNARQRLLILEKLQAALKVLRGRTIGVLGLSFKPNTDDVRESPALDVIRLLSERGAHVQAHDPVAVPRAVEALKGLEVEFKESPYEAAAGADALILATEWDEYRYLDLKELARRMRNPVLVDGRNIYRREEAEDAGLTYMGVGR</sequence>
<feature type="binding site" evidence="10">
    <location>
        <position position="30"/>
    </location>
    <ligand>
        <name>NAD(+)</name>
        <dbReference type="ChEBI" id="CHEBI:57540"/>
    </ligand>
</feature>
<feature type="binding site" evidence="10">
    <location>
        <position position="84"/>
    </location>
    <ligand>
        <name>NAD(+)</name>
        <dbReference type="ChEBI" id="CHEBI:57540"/>
    </ligand>
</feature>
<dbReference type="Proteomes" id="UP000000467">
    <property type="component" value="Chromosome"/>
</dbReference>
<dbReference type="SUPFAM" id="SSF48179">
    <property type="entry name" value="6-phosphogluconate dehydrogenase C-terminal domain-like"/>
    <property type="match status" value="1"/>
</dbReference>
<dbReference type="InterPro" id="IPR014027">
    <property type="entry name" value="UDP-Glc/GDP-Man_DH_C"/>
</dbReference>
<keyword evidence="4 7" id="KW-0560">Oxidoreductase</keyword>
<protein>
    <recommendedName>
        <fullName evidence="3 7">UDP-glucose 6-dehydrogenase</fullName>
        <ecNumber evidence="3 7">1.1.1.22</ecNumber>
    </recommendedName>
</protein>
<dbReference type="InterPro" id="IPR028357">
    <property type="entry name" value="UDPglc_DH_bac"/>
</dbReference>
<evidence type="ECO:0000256" key="8">
    <source>
        <dbReference type="PIRSR" id="PIRSR500134-1"/>
    </source>
</evidence>
<feature type="binding site" evidence="9">
    <location>
        <position position="341"/>
    </location>
    <ligand>
        <name>substrate</name>
    </ligand>
</feature>
<dbReference type="Pfam" id="PF03720">
    <property type="entry name" value="UDPG_MGDP_dh_C"/>
    <property type="match status" value="1"/>
</dbReference>
<feature type="binding site" evidence="9">
    <location>
        <begin position="155"/>
        <end position="158"/>
    </location>
    <ligand>
        <name>substrate</name>
    </ligand>
</feature>
<evidence type="ECO:0000256" key="10">
    <source>
        <dbReference type="PIRSR" id="PIRSR500134-3"/>
    </source>
</evidence>
<evidence type="ECO:0000256" key="9">
    <source>
        <dbReference type="PIRSR" id="PIRSR500134-2"/>
    </source>
</evidence>
<dbReference type="AlphaFoldDB" id="K4LC58"/>
<dbReference type="Pfam" id="PF03721">
    <property type="entry name" value="UDPG_MGDP_dh_N"/>
    <property type="match status" value="1"/>
</dbReference>
<dbReference type="Gene3D" id="3.40.50.720">
    <property type="entry name" value="NAD(P)-binding Rossmann-like Domain"/>
    <property type="match status" value="2"/>
</dbReference>
<dbReference type="PIRSF" id="PIRSF500134">
    <property type="entry name" value="UDPglc_DH_bac"/>
    <property type="match status" value="1"/>
</dbReference>
<evidence type="ECO:0000256" key="5">
    <source>
        <dbReference type="ARBA" id="ARBA00023027"/>
    </source>
</evidence>
<name>K4LC58_THEPS</name>
<evidence type="ECO:0000256" key="2">
    <source>
        <dbReference type="ARBA" id="ARBA00006601"/>
    </source>
</evidence>
<comment type="catalytic activity">
    <reaction evidence="6 7">
        <text>UDP-alpha-D-glucose + 2 NAD(+) + H2O = UDP-alpha-D-glucuronate + 2 NADH + 3 H(+)</text>
        <dbReference type="Rhea" id="RHEA:23596"/>
        <dbReference type="ChEBI" id="CHEBI:15377"/>
        <dbReference type="ChEBI" id="CHEBI:15378"/>
        <dbReference type="ChEBI" id="CHEBI:57540"/>
        <dbReference type="ChEBI" id="CHEBI:57945"/>
        <dbReference type="ChEBI" id="CHEBI:58052"/>
        <dbReference type="ChEBI" id="CHEBI:58885"/>
        <dbReference type="EC" id="1.1.1.22"/>
    </reaction>
</comment>
<dbReference type="PANTHER" id="PTHR43750:SF3">
    <property type="entry name" value="UDP-GLUCOSE 6-DEHYDROGENASE TUAD"/>
    <property type="match status" value="1"/>
</dbReference>
<dbReference type="UniPathway" id="UPA00038">
    <property type="reaction ID" value="UER00491"/>
</dbReference>
<dbReference type="GO" id="GO:0051287">
    <property type="term" value="F:NAD binding"/>
    <property type="evidence" value="ECO:0007669"/>
    <property type="project" value="InterPro"/>
</dbReference>
<feature type="binding site" evidence="10">
    <location>
        <position position="348"/>
    </location>
    <ligand>
        <name>NAD(+)</name>
        <dbReference type="ChEBI" id="CHEBI:57540"/>
    </ligand>
</feature>
<dbReference type="InterPro" id="IPR008927">
    <property type="entry name" value="6-PGluconate_DH-like_C_sf"/>
</dbReference>
<dbReference type="SUPFAM" id="SSF52413">
    <property type="entry name" value="UDP-glucose/GDP-mannose dehydrogenase C-terminal domain"/>
    <property type="match status" value="1"/>
</dbReference>
<evidence type="ECO:0000256" key="6">
    <source>
        <dbReference type="ARBA" id="ARBA00047473"/>
    </source>
</evidence>
<dbReference type="OrthoDB" id="9803238at2"/>
<keyword evidence="5 7" id="KW-0520">NAD</keyword>
<dbReference type="EC" id="1.1.1.22" evidence="3 7"/>
<keyword evidence="13" id="KW-1185">Reference proteome</keyword>
<dbReference type="Pfam" id="PF00984">
    <property type="entry name" value="UDPG_MGDP_dh"/>
    <property type="match status" value="1"/>
</dbReference>
<comment type="pathway">
    <text evidence="1">Nucleotide-sugar biosynthesis; UDP-alpha-D-glucuronate biosynthesis; UDP-alpha-D-glucuronate from UDP-alpha-D-glucose: step 1/1.</text>
</comment>
<dbReference type="GO" id="GO:0006065">
    <property type="term" value="P:UDP-glucuronate biosynthetic process"/>
    <property type="evidence" value="ECO:0007669"/>
    <property type="project" value="UniProtKB-UniPathway"/>
</dbReference>
<feature type="active site" description="Nucleophile" evidence="8">
    <location>
        <position position="281"/>
    </location>
</feature>
<evidence type="ECO:0000256" key="1">
    <source>
        <dbReference type="ARBA" id="ARBA00004701"/>
    </source>
</evidence>
<accession>K4LC58</accession>
<organism evidence="12 13">
    <name type="scientific">Thermacetogenium phaeum (strain ATCC BAA-254 / DSM 26808 / PB)</name>
    <dbReference type="NCBI Taxonomy" id="1089553"/>
    <lineage>
        <taxon>Bacteria</taxon>
        <taxon>Bacillati</taxon>
        <taxon>Bacillota</taxon>
        <taxon>Clostridia</taxon>
        <taxon>Thermoanaerobacterales</taxon>
        <taxon>Thermoanaerobacteraceae</taxon>
        <taxon>Thermacetogenium</taxon>
    </lineage>
</organism>
<evidence type="ECO:0000313" key="12">
    <source>
        <dbReference type="EMBL" id="AFV10516.1"/>
    </source>
</evidence>
<dbReference type="KEGG" id="tpz:Tph_c02690"/>
<feature type="binding site" evidence="10">
    <location>
        <position position="35"/>
    </location>
    <ligand>
        <name>NAD(+)</name>
        <dbReference type="ChEBI" id="CHEBI:57540"/>
    </ligand>
</feature>
<dbReference type="InterPro" id="IPR014026">
    <property type="entry name" value="UDP-Glc/GDP-Man_DH_dimer"/>
</dbReference>
<dbReference type="InterPro" id="IPR036291">
    <property type="entry name" value="NAD(P)-bd_dom_sf"/>
</dbReference>
<dbReference type="InterPro" id="IPR001732">
    <property type="entry name" value="UDP-Glc/GDP-Man_DH_N"/>
</dbReference>
<feature type="binding site" evidence="10">
    <location>
        <position position="121"/>
    </location>
    <ligand>
        <name>NAD(+)</name>
        <dbReference type="ChEBI" id="CHEBI:57540"/>
    </ligand>
</feature>
<feature type="domain" description="UDP-glucose/GDP-mannose dehydrogenase C-terminal" evidence="11">
    <location>
        <begin position="334"/>
        <end position="437"/>
    </location>
</feature>
<dbReference type="PANTHER" id="PTHR43750">
    <property type="entry name" value="UDP-GLUCOSE 6-DEHYDROGENASE TUAD"/>
    <property type="match status" value="1"/>
</dbReference>
<dbReference type="NCBIfam" id="TIGR03026">
    <property type="entry name" value="NDP-sugDHase"/>
    <property type="match status" value="1"/>
</dbReference>
<dbReference type="eggNOG" id="COG1004">
    <property type="taxonomic scope" value="Bacteria"/>
</dbReference>
<dbReference type="InterPro" id="IPR017476">
    <property type="entry name" value="UDP-Glc/GDP-Man"/>
</dbReference>
<proteinExistence type="inferred from homology"/>
<reference evidence="12 13" key="1">
    <citation type="journal article" date="2012" name="BMC Genomics">
        <title>Genome-guided analysis of physiological and morphological traits of the fermentative acetate oxidizer Thermacetogenium phaeum.</title>
        <authorList>
            <person name="Oehler D."/>
            <person name="Poehlein A."/>
            <person name="Leimbach A."/>
            <person name="Muller N."/>
            <person name="Daniel R."/>
            <person name="Gottschalk G."/>
            <person name="Schink B."/>
        </authorList>
    </citation>
    <scope>NUCLEOTIDE SEQUENCE [LARGE SCALE GENOMIC DNA]</scope>
    <source>
        <strain evidence="13">ATCC BAA-254 / DSM 26808 / PB</strain>
    </source>
</reference>
<dbReference type="SMART" id="SM00984">
    <property type="entry name" value="UDPG_MGDP_dh_C"/>
    <property type="match status" value="1"/>
</dbReference>
<evidence type="ECO:0000259" key="11">
    <source>
        <dbReference type="SMART" id="SM00984"/>
    </source>
</evidence>
<evidence type="ECO:0000256" key="3">
    <source>
        <dbReference type="ARBA" id="ARBA00012954"/>
    </source>
</evidence>